<evidence type="ECO:0000256" key="2">
    <source>
        <dbReference type="ARBA" id="ARBA00010101"/>
    </source>
</evidence>
<dbReference type="PANTHER" id="PTHR45780:SF2">
    <property type="entry name" value="ETHANOLAMINE-PHOSPHATE CYTIDYLYLTRANSFERASE"/>
    <property type="match status" value="1"/>
</dbReference>
<dbReference type="AlphaFoldDB" id="A0A9P1DKQ5"/>
<organism evidence="13">
    <name type="scientific">Cladocopium goreaui</name>
    <dbReference type="NCBI Taxonomy" id="2562237"/>
    <lineage>
        <taxon>Eukaryota</taxon>
        <taxon>Sar</taxon>
        <taxon>Alveolata</taxon>
        <taxon>Dinophyceae</taxon>
        <taxon>Suessiales</taxon>
        <taxon>Symbiodiniaceae</taxon>
        <taxon>Cladocopium</taxon>
    </lineage>
</organism>
<proteinExistence type="inferred from homology"/>
<dbReference type="InterPro" id="IPR004821">
    <property type="entry name" value="Cyt_trans-like"/>
</dbReference>
<comment type="similarity">
    <text evidence="2">Belongs to the cytidylyltransferase family.</text>
</comment>
<dbReference type="EMBL" id="CAMXCT020004799">
    <property type="protein sequence ID" value="CAL1163788.1"/>
    <property type="molecule type" value="Genomic_DNA"/>
</dbReference>
<dbReference type="GO" id="GO:0004306">
    <property type="term" value="F:ethanolamine-phosphate cytidylyltransferase activity"/>
    <property type="evidence" value="ECO:0007669"/>
    <property type="project" value="UniProtKB-EC"/>
</dbReference>
<dbReference type="InterPro" id="IPR014729">
    <property type="entry name" value="Rossmann-like_a/b/a_fold"/>
</dbReference>
<evidence type="ECO:0000256" key="7">
    <source>
        <dbReference type="ARBA" id="ARBA00023209"/>
    </source>
</evidence>
<keyword evidence="6" id="KW-0443">Lipid metabolism</keyword>
<dbReference type="GO" id="GO:0006646">
    <property type="term" value="P:phosphatidylethanolamine biosynthetic process"/>
    <property type="evidence" value="ECO:0007669"/>
    <property type="project" value="InterPro"/>
</dbReference>
<keyword evidence="5 15" id="KW-0548">Nucleotidyltransferase</keyword>
<dbReference type="OrthoDB" id="40021at2759"/>
<evidence type="ECO:0000256" key="10">
    <source>
        <dbReference type="ARBA" id="ARBA00024221"/>
    </source>
</evidence>
<sequence>LHFYWHRPPLELVEQQSRDPDTVRILLNGCFDLMHVGHFNALRQAKRLFFQQGYKKVVMVAGIHSDEAISNQKGPPMMSNDERTAILEATKWVDEFVTQLPYTQISVQMADTLRVKWVCHGDDMPVCRGGHGMYSAVVEEKRFQVLKRTEGISTTQIISRIIQQQGWSQHQGEAGGAGEALSSALCTAQRLQQFAAPPGDRPPKQLTAAKRVVYVPGIFDLIHPGHVSILRQAATLGDFLLVGLYSDETVTVHRNHGKPPVLTLLERALAVLSMRWVDDVVLGAPWNVTDELLTSMNISCVVLGRAPGASQEDSDQFLVPRRRDILTELTSCFAISSEALKQRLIACSAELVKRNSKMMEKELSYISGKGYVPEA</sequence>
<evidence type="ECO:0000256" key="5">
    <source>
        <dbReference type="ARBA" id="ARBA00022695"/>
    </source>
</evidence>
<feature type="domain" description="Cytidyltransferase-like" evidence="12">
    <location>
        <begin position="27"/>
        <end position="160"/>
    </location>
</feature>
<evidence type="ECO:0000256" key="6">
    <source>
        <dbReference type="ARBA" id="ARBA00023098"/>
    </source>
</evidence>
<keyword evidence="4" id="KW-0808">Transferase</keyword>
<evidence type="ECO:0000313" key="13">
    <source>
        <dbReference type="EMBL" id="CAI4010413.1"/>
    </source>
</evidence>
<dbReference type="Pfam" id="PF01467">
    <property type="entry name" value="CTP_transf_like"/>
    <property type="match status" value="2"/>
</dbReference>
<dbReference type="Proteomes" id="UP001152797">
    <property type="component" value="Unassembled WGS sequence"/>
</dbReference>
<evidence type="ECO:0000313" key="14">
    <source>
        <dbReference type="EMBL" id="CAL1163788.1"/>
    </source>
</evidence>
<evidence type="ECO:0000256" key="11">
    <source>
        <dbReference type="ARBA" id="ARBA00031473"/>
    </source>
</evidence>
<keyword evidence="8" id="KW-1208">Phospholipid metabolism</keyword>
<feature type="domain" description="Cytidyltransferase-like" evidence="12">
    <location>
        <begin position="214"/>
        <end position="310"/>
    </location>
</feature>
<keyword evidence="3" id="KW-0444">Lipid biosynthesis</keyword>
<comment type="pathway">
    <text evidence="1">Lipid metabolism.</text>
</comment>
<dbReference type="InterPro" id="IPR044608">
    <property type="entry name" value="Ect1/PCYT2"/>
</dbReference>
<keyword evidence="7" id="KW-0594">Phospholipid biosynthesis</keyword>
<evidence type="ECO:0000256" key="3">
    <source>
        <dbReference type="ARBA" id="ARBA00022516"/>
    </source>
</evidence>
<comment type="pathway">
    <text evidence="9">Phospholipid metabolism; phosphatidylethanolamine biosynthesis; phosphatidylethanolamine from ethanolamine: step 2/3.</text>
</comment>
<reference evidence="13" key="1">
    <citation type="submission" date="2022-10" db="EMBL/GenBank/DDBJ databases">
        <authorList>
            <person name="Chen Y."/>
            <person name="Dougan E. K."/>
            <person name="Chan C."/>
            <person name="Rhodes N."/>
            <person name="Thang M."/>
        </authorList>
    </citation>
    <scope>NUCLEOTIDE SEQUENCE</scope>
</reference>
<evidence type="ECO:0000256" key="4">
    <source>
        <dbReference type="ARBA" id="ARBA00022679"/>
    </source>
</evidence>
<dbReference type="NCBIfam" id="TIGR00125">
    <property type="entry name" value="cyt_tran_rel"/>
    <property type="match status" value="2"/>
</dbReference>
<keyword evidence="16" id="KW-1185">Reference proteome</keyword>
<evidence type="ECO:0000259" key="12">
    <source>
        <dbReference type="Pfam" id="PF01467"/>
    </source>
</evidence>
<accession>A0A9P1DKQ5</accession>
<dbReference type="EMBL" id="CAMXCT030004799">
    <property type="protein sequence ID" value="CAL4797725.1"/>
    <property type="molecule type" value="Genomic_DNA"/>
</dbReference>
<protein>
    <recommendedName>
        <fullName evidence="10">ethanolamine-phosphate cytidylyltransferase</fullName>
        <ecNumber evidence="10">2.7.7.14</ecNumber>
    </recommendedName>
    <alternativeName>
        <fullName evidence="11">CTP:phosphoethanolamine cytidylyltransferase</fullName>
    </alternativeName>
</protein>
<evidence type="ECO:0000256" key="9">
    <source>
        <dbReference type="ARBA" id="ARBA00024191"/>
    </source>
</evidence>
<dbReference type="EMBL" id="CAMXCT010004799">
    <property type="protein sequence ID" value="CAI4010413.1"/>
    <property type="molecule type" value="Genomic_DNA"/>
</dbReference>
<evidence type="ECO:0000313" key="16">
    <source>
        <dbReference type="Proteomes" id="UP001152797"/>
    </source>
</evidence>
<dbReference type="GO" id="GO:0005737">
    <property type="term" value="C:cytoplasm"/>
    <property type="evidence" value="ECO:0007669"/>
    <property type="project" value="TreeGrafter"/>
</dbReference>
<name>A0A9P1DKQ5_9DINO</name>
<feature type="non-terminal residue" evidence="13">
    <location>
        <position position="1"/>
    </location>
</feature>
<reference evidence="14" key="2">
    <citation type="submission" date="2024-04" db="EMBL/GenBank/DDBJ databases">
        <authorList>
            <person name="Chen Y."/>
            <person name="Shah S."/>
            <person name="Dougan E. K."/>
            <person name="Thang M."/>
            <person name="Chan C."/>
        </authorList>
    </citation>
    <scope>NUCLEOTIDE SEQUENCE [LARGE SCALE GENOMIC DNA]</scope>
</reference>
<gene>
    <name evidence="13" type="ORF">C1SCF055_LOCUS35683</name>
</gene>
<dbReference type="SUPFAM" id="SSF52374">
    <property type="entry name" value="Nucleotidylyl transferase"/>
    <property type="match status" value="2"/>
</dbReference>
<evidence type="ECO:0000256" key="1">
    <source>
        <dbReference type="ARBA" id="ARBA00005189"/>
    </source>
</evidence>
<dbReference type="EC" id="2.7.7.14" evidence="10"/>
<comment type="caution">
    <text evidence="13">The sequence shown here is derived from an EMBL/GenBank/DDBJ whole genome shotgun (WGS) entry which is preliminary data.</text>
</comment>
<evidence type="ECO:0000313" key="15">
    <source>
        <dbReference type="EMBL" id="CAL4797725.1"/>
    </source>
</evidence>
<dbReference type="PANTHER" id="PTHR45780">
    <property type="entry name" value="ETHANOLAMINE-PHOSPHATE CYTIDYLYLTRANSFERASE"/>
    <property type="match status" value="1"/>
</dbReference>
<dbReference type="Gene3D" id="3.40.50.620">
    <property type="entry name" value="HUPs"/>
    <property type="match status" value="2"/>
</dbReference>
<evidence type="ECO:0000256" key="8">
    <source>
        <dbReference type="ARBA" id="ARBA00023264"/>
    </source>
</evidence>